<keyword evidence="2" id="KW-1185">Reference proteome</keyword>
<accession>A0A8S1SVB5</accession>
<dbReference type="Proteomes" id="UP000683925">
    <property type="component" value="Unassembled WGS sequence"/>
</dbReference>
<sequence length="53" mass="6419">MNKGIKLSWFNKEHQILMYLLSVRNKIILNENKNTTQKNITQNEFQKKPQKLM</sequence>
<dbReference type="EMBL" id="CAJJDP010000015">
    <property type="protein sequence ID" value="CAD8144010.1"/>
    <property type="molecule type" value="Genomic_DNA"/>
</dbReference>
<organism evidence="1 2">
    <name type="scientific">Paramecium octaurelia</name>
    <dbReference type="NCBI Taxonomy" id="43137"/>
    <lineage>
        <taxon>Eukaryota</taxon>
        <taxon>Sar</taxon>
        <taxon>Alveolata</taxon>
        <taxon>Ciliophora</taxon>
        <taxon>Intramacronucleata</taxon>
        <taxon>Oligohymenophorea</taxon>
        <taxon>Peniculida</taxon>
        <taxon>Parameciidae</taxon>
        <taxon>Paramecium</taxon>
    </lineage>
</organism>
<proteinExistence type="predicted"/>
<evidence type="ECO:0000313" key="1">
    <source>
        <dbReference type="EMBL" id="CAD8144010.1"/>
    </source>
</evidence>
<reference evidence="1" key="1">
    <citation type="submission" date="2021-01" db="EMBL/GenBank/DDBJ databases">
        <authorList>
            <consortium name="Genoscope - CEA"/>
            <person name="William W."/>
        </authorList>
    </citation>
    <scope>NUCLEOTIDE SEQUENCE</scope>
</reference>
<name>A0A8S1SVB5_PAROT</name>
<evidence type="ECO:0000313" key="2">
    <source>
        <dbReference type="Proteomes" id="UP000683925"/>
    </source>
</evidence>
<gene>
    <name evidence="1" type="ORF">POCTA_138.1.T0150339</name>
</gene>
<dbReference type="AlphaFoldDB" id="A0A8S1SVB5"/>
<protein>
    <submittedName>
        <fullName evidence="1">Uncharacterized protein</fullName>
    </submittedName>
</protein>
<comment type="caution">
    <text evidence="1">The sequence shown here is derived from an EMBL/GenBank/DDBJ whole genome shotgun (WGS) entry which is preliminary data.</text>
</comment>